<evidence type="ECO:0000256" key="1">
    <source>
        <dbReference type="SAM" id="Phobius"/>
    </source>
</evidence>
<keyword evidence="1" id="KW-1133">Transmembrane helix</keyword>
<keyword evidence="1" id="KW-0812">Transmembrane</keyword>
<protein>
    <recommendedName>
        <fullName evidence="3">Zinc-ribbon domain-containing protein</fullName>
    </recommendedName>
</protein>
<organism evidence="2">
    <name type="scientific">marine metagenome</name>
    <dbReference type="NCBI Taxonomy" id="408172"/>
    <lineage>
        <taxon>unclassified sequences</taxon>
        <taxon>metagenomes</taxon>
        <taxon>ecological metagenomes</taxon>
    </lineage>
</organism>
<feature type="transmembrane region" description="Helical" evidence="1">
    <location>
        <begin position="40"/>
        <end position="62"/>
    </location>
</feature>
<evidence type="ECO:0008006" key="3">
    <source>
        <dbReference type="Google" id="ProtNLM"/>
    </source>
</evidence>
<dbReference type="AlphaFoldDB" id="A0A381P4D9"/>
<name>A0A381P4D9_9ZZZZ</name>
<proteinExistence type="predicted"/>
<dbReference type="EMBL" id="UINC01000823">
    <property type="protein sequence ID" value="SUZ61740.1"/>
    <property type="molecule type" value="Genomic_DNA"/>
</dbReference>
<gene>
    <name evidence="2" type="ORF">METZ01_LOCUS14594</name>
</gene>
<reference evidence="2" key="1">
    <citation type="submission" date="2018-05" db="EMBL/GenBank/DDBJ databases">
        <authorList>
            <person name="Lanie J.A."/>
            <person name="Ng W.-L."/>
            <person name="Kazmierczak K.M."/>
            <person name="Andrzejewski T.M."/>
            <person name="Davidsen T.M."/>
            <person name="Wayne K.J."/>
            <person name="Tettelin H."/>
            <person name="Glass J.I."/>
            <person name="Rusch D."/>
            <person name="Podicherti R."/>
            <person name="Tsui H.-C.T."/>
            <person name="Winkler M.E."/>
        </authorList>
    </citation>
    <scope>NUCLEOTIDE SEQUENCE</scope>
</reference>
<keyword evidence="1" id="KW-0472">Membrane</keyword>
<evidence type="ECO:0000313" key="2">
    <source>
        <dbReference type="EMBL" id="SUZ61740.1"/>
    </source>
</evidence>
<sequence>MQERSCPYCKKDILLQAEVCPHCNRAIPPLPNYPSASPKWFMVLWGFFVILIVALLVSMFGAR</sequence>
<accession>A0A381P4D9</accession>